<dbReference type="SMART" id="SM00155">
    <property type="entry name" value="PLDc"/>
    <property type="match status" value="2"/>
</dbReference>
<keyword evidence="6 10" id="KW-0443">Lipid metabolism</keyword>
<dbReference type="GO" id="GO:0032049">
    <property type="term" value="P:cardiolipin biosynthetic process"/>
    <property type="evidence" value="ECO:0007669"/>
    <property type="project" value="InterPro"/>
</dbReference>
<dbReference type="InterPro" id="IPR016270">
    <property type="entry name" value="PGS1"/>
</dbReference>
<dbReference type="CDD" id="cd09137">
    <property type="entry name" value="PLDc_PGS1_euk_2"/>
    <property type="match status" value="1"/>
</dbReference>
<evidence type="ECO:0000313" key="12">
    <source>
        <dbReference type="EMBL" id="CCA18642.1"/>
    </source>
</evidence>
<reference evidence="12" key="1">
    <citation type="journal article" date="2011" name="PLoS Biol.">
        <title>Gene gain and loss during evolution of obligate parasitism in the white rust pathogen of Arabidopsis thaliana.</title>
        <authorList>
            <person name="Kemen E."/>
            <person name="Gardiner A."/>
            <person name="Schultz-Larsen T."/>
            <person name="Kemen A.C."/>
            <person name="Balmuth A.L."/>
            <person name="Robert-Seilaniantz A."/>
            <person name="Bailey K."/>
            <person name="Holub E."/>
            <person name="Studholme D.J."/>
            <person name="Maclean D."/>
            <person name="Jones J.D."/>
        </authorList>
    </citation>
    <scope>NUCLEOTIDE SEQUENCE</scope>
</reference>
<gene>
    <name evidence="12" type="ORF">ALNC14_047850</name>
</gene>
<evidence type="ECO:0000256" key="4">
    <source>
        <dbReference type="ARBA" id="ARBA00022679"/>
    </source>
</evidence>
<feature type="domain" description="PLD phosphodiesterase" evidence="11">
    <location>
        <begin position="167"/>
        <end position="193"/>
    </location>
</feature>
<dbReference type="EMBL" id="FR824099">
    <property type="protein sequence ID" value="CCA18642.1"/>
    <property type="molecule type" value="Genomic_DNA"/>
</dbReference>
<keyword evidence="7 10" id="KW-0594">Phospholipid biosynthesis</keyword>
<dbReference type="Gene3D" id="3.30.870.10">
    <property type="entry name" value="Endonuclease Chain A"/>
    <property type="match status" value="2"/>
</dbReference>
<organism evidence="12">
    <name type="scientific">Albugo laibachii Nc14</name>
    <dbReference type="NCBI Taxonomy" id="890382"/>
    <lineage>
        <taxon>Eukaryota</taxon>
        <taxon>Sar</taxon>
        <taxon>Stramenopiles</taxon>
        <taxon>Oomycota</taxon>
        <taxon>Peronosporomycetes</taxon>
        <taxon>Albuginales</taxon>
        <taxon>Albuginaceae</taxon>
        <taxon>Albugo</taxon>
    </lineage>
</organism>
<name>F0WBW3_9STRA</name>
<dbReference type="AlphaFoldDB" id="F0WBW3"/>
<evidence type="ECO:0000256" key="6">
    <source>
        <dbReference type="ARBA" id="ARBA00023098"/>
    </source>
</evidence>
<proteinExistence type="inferred from homology"/>
<keyword evidence="3 10" id="KW-0444">Lipid biosynthesis</keyword>
<evidence type="ECO:0000259" key="11">
    <source>
        <dbReference type="PROSITE" id="PS50035"/>
    </source>
</evidence>
<evidence type="ECO:0000256" key="7">
    <source>
        <dbReference type="ARBA" id="ARBA00023209"/>
    </source>
</evidence>
<evidence type="ECO:0000256" key="8">
    <source>
        <dbReference type="ARBA" id="ARBA00023264"/>
    </source>
</evidence>
<keyword evidence="5" id="KW-0677">Repeat</keyword>
<keyword evidence="10" id="KW-0496">Mitochondrion</keyword>
<protein>
    <recommendedName>
        <fullName evidence="10">CDP-diacylglycerol--glycerol-3-phosphate 3-phosphatidyltransferase</fullName>
        <ecNumber evidence="10">2.7.8.5</ecNumber>
    </recommendedName>
</protein>
<dbReference type="CDD" id="cd09135">
    <property type="entry name" value="PLDc_PGS1_euk_1"/>
    <property type="match status" value="1"/>
</dbReference>
<accession>F0WBW3</accession>
<keyword evidence="8 10" id="KW-1208">Phospholipid metabolism</keyword>
<dbReference type="GO" id="GO:0008444">
    <property type="term" value="F:CDP-diacylglycerol-glycerol-3-phosphate 3-phosphatidyltransferase activity"/>
    <property type="evidence" value="ECO:0007669"/>
    <property type="project" value="UniProtKB-EC"/>
</dbReference>
<keyword evidence="4 10" id="KW-0808">Transferase</keyword>
<evidence type="ECO:0000256" key="9">
    <source>
        <dbReference type="ARBA" id="ARBA00048586"/>
    </source>
</evidence>
<reference evidence="12" key="2">
    <citation type="submission" date="2011-02" db="EMBL/GenBank/DDBJ databases">
        <authorList>
            <person name="MacLean D."/>
        </authorList>
    </citation>
    <scope>NUCLEOTIDE SEQUENCE</scope>
</reference>
<dbReference type="HOGENOM" id="CLU_030471_1_2_1"/>
<comment type="catalytic activity">
    <reaction evidence="9 10">
        <text>a CDP-1,2-diacyl-sn-glycerol + sn-glycerol 3-phosphate = a 1,2-diacyl-sn-glycero-3-phospho-(1'-sn-glycero-3'-phosphate) + CMP + H(+)</text>
        <dbReference type="Rhea" id="RHEA:12593"/>
        <dbReference type="ChEBI" id="CHEBI:15378"/>
        <dbReference type="ChEBI" id="CHEBI:57597"/>
        <dbReference type="ChEBI" id="CHEBI:58332"/>
        <dbReference type="ChEBI" id="CHEBI:60110"/>
        <dbReference type="ChEBI" id="CHEBI:60377"/>
        <dbReference type="EC" id="2.7.8.5"/>
    </reaction>
</comment>
<dbReference type="GO" id="GO:0005524">
    <property type="term" value="F:ATP binding"/>
    <property type="evidence" value="ECO:0007669"/>
    <property type="project" value="UniProtKB-KW"/>
</dbReference>
<dbReference type="PROSITE" id="PS50035">
    <property type="entry name" value="PLD"/>
    <property type="match status" value="1"/>
</dbReference>
<comment type="similarity">
    <text evidence="2 10">Belongs to the CDP-alcohol phosphatidyltransferase class-II family.</text>
</comment>
<comment type="pathway">
    <text evidence="1 10">Phospholipid metabolism; phosphatidylglycerol biosynthesis; phosphatidylglycerol from CDP-diacylglycerol: step 1/2.</text>
</comment>
<dbReference type="EC" id="2.7.8.5" evidence="10"/>
<dbReference type="InterPro" id="IPR001736">
    <property type="entry name" value="PLipase_D/transphosphatidylase"/>
</dbReference>
<dbReference type="SUPFAM" id="SSF56024">
    <property type="entry name" value="Phospholipase D/nuclease"/>
    <property type="match status" value="1"/>
</dbReference>
<dbReference type="PANTHER" id="PTHR12586:SF1">
    <property type="entry name" value="CDP-DIACYLGLYCEROL--GLYCEROL-3-PHOSPHATE 3-PHOSPHATIDYLTRANSFERASE, MITOCHONDRIAL"/>
    <property type="match status" value="1"/>
</dbReference>
<evidence type="ECO:0000256" key="10">
    <source>
        <dbReference type="RuleBase" id="RU365024"/>
    </source>
</evidence>
<dbReference type="UniPathway" id="UPA00084">
    <property type="reaction ID" value="UER00503"/>
</dbReference>
<dbReference type="PANTHER" id="PTHR12586">
    <property type="entry name" value="CDP-DIACYLGLYCEROL--SERINE O-PHOSPHATIDYLTRANSFERASE"/>
    <property type="match status" value="1"/>
</dbReference>
<sequence length="503" mass="57120">MAQLKVAGASDKSLLPRKADTEKVDDEESAAVLDNVFAALASSNRRFQLVGDEITVLTSPRAFYECLLENISTAERRISMSSLYLGTGDLERKLVKCLHDRLGANPNLQAHIVLDYARAQRNGPTNSSVGLLLPLLEAFPRQVKLFLYRMPQLEGWKRMVPSPWNEIFGVSHSKVYVADNKVIISGANLSEEYFSNRQDRYIEINDIMEHNLVQFYHDLIALIASFSLSVKAEQTGQYRLYKQEKQLQEPSFQARLEELMKCDTQINSLTDRLAEERFMDTWAIPTFQFGPLGITQDEEVLLKLLSTLPAETELDIATGYLNLSPAFEKYLLECKPSLQVITAAPSANGFHRAKRIRATIPTTYSVIEKQFYEKLRGAASGSAKTLREYNRAGWTFHGKGMWITPVKLTSSSHEGSTSALTVCGSSNFGLRSFGRDMEAQLYIYTKNRKLCSSLEHEKTSTLAYTEVVADHIWDRPDRKLNSIFSWKQGKWIRPLVKYIRRFL</sequence>
<evidence type="ECO:0000256" key="3">
    <source>
        <dbReference type="ARBA" id="ARBA00022516"/>
    </source>
</evidence>
<dbReference type="GO" id="GO:0005739">
    <property type="term" value="C:mitochondrion"/>
    <property type="evidence" value="ECO:0007669"/>
    <property type="project" value="UniProtKB-SubCell"/>
</dbReference>
<evidence type="ECO:0000256" key="2">
    <source>
        <dbReference type="ARBA" id="ARBA00010682"/>
    </source>
</evidence>
<evidence type="ECO:0000256" key="5">
    <source>
        <dbReference type="ARBA" id="ARBA00022737"/>
    </source>
</evidence>
<comment type="function">
    <text evidence="10">Functions in the biosynthesis of the anionic phospholipids phosphatidylglycerol and cardiolipin.</text>
</comment>
<keyword evidence="10" id="KW-0067">ATP-binding</keyword>
<comment type="subcellular location">
    <subcellularLocation>
        <location evidence="10">Mitochondrion</location>
    </subcellularLocation>
</comment>
<keyword evidence="10" id="KW-0547">Nucleotide-binding</keyword>
<dbReference type="PIRSF" id="PIRSF000850">
    <property type="entry name" value="Phospholipase_D_PSS"/>
    <property type="match status" value="1"/>
</dbReference>
<evidence type="ECO:0000256" key="1">
    <source>
        <dbReference type="ARBA" id="ARBA00005042"/>
    </source>
</evidence>